<sequence>MTDAELWDVLDERGLSTGETSHDAAARELHEETGLEVVGADL</sequence>
<evidence type="ECO:0000313" key="2">
    <source>
        <dbReference type="EMBL" id="GAA1728872.1"/>
    </source>
</evidence>
<protein>
    <recommendedName>
        <fullName evidence="4">NUDIX domain-containing protein</fullName>
    </recommendedName>
</protein>
<dbReference type="Gene3D" id="3.90.79.10">
    <property type="entry name" value="Nucleoside Triphosphate Pyrophosphohydrolase"/>
    <property type="match status" value="1"/>
</dbReference>
<evidence type="ECO:0000256" key="1">
    <source>
        <dbReference type="SAM" id="MobiDB-lite"/>
    </source>
</evidence>
<reference evidence="2 3" key="1">
    <citation type="journal article" date="2019" name="Int. J. Syst. Evol. Microbiol.">
        <title>The Global Catalogue of Microorganisms (GCM) 10K type strain sequencing project: providing services to taxonomists for standard genome sequencing and annotation.</title>
        <authorList>
            <consortium name="The Broad Institute Genomics Platform"/>
            <consortium name="The Broad Institute Genome Sequencing Center for Infectious Disease"/>
            <person name="Wu L."/>
            <person name="Ma J."/>
        </authorList>
    </citation>
    <scope>NUCLEOTIDE SEQUENCE [LARGE SCALE GENOMIC DNA]</scope>
    <source>
        <strain evidence="2 3">JCM 15589</strain>
    </source>
</reference>
<feature type="region of interest" description="Disordered" evidence="1">
    <location>
        <begin position="1"/>
        <end position="42"/>
    </location>
</feature>
<gene>
    <name evidence="2" type="ORF">GCM10009809_25570</name>
</gene>
<feature type="compositionally biased region" description="Basic and acidic residues" evidence="1">
    <location>
        <begin position="10"/>
        <end position="33"/>
    </location>
</feature>
<evidence type="ECO:0000313" key="3">
    <source>
        <dbReference type="Proteomes" id="UP001501138"/>
    </source>
</evidence>
<dbReference type="Proteomes" id="UP001501138">
    <property type="component" value="Unassembled WGS sequence"/>
</dbReference>
<comment type="caution">
    <text evidence="2">The sequence shown here is derived from an EMBL/GenBank/DDBJ whole genome shotgun (WGS) entry which is preliminary data.</text>
</comment>
<organism evidence="2 3">
    <name type="scientific">Isoptericola hypogeus</name>
    <dbReference type="NCBI Taxonomy" id="300179"/>
    <lineage>
        <taxon>Bacteria</taxon>
        <taxon>Bacillati</taxon>
        <taxon>Actinomycetota</taxon>
        <taxon>Actinomycetes</taxon>
        <taxon>Micrococcales</taxon>
        <taxon>Promicromonosporaceae</taxon>
        <taxon>Isoptericola</taxon>
    </lineage>
</organism>
<keyword evidence="3" id="KW-1185">Reference proteome</keyword>
<dbReference type="RefSeq" id="WP_344248842.1">
    <property type="nucleotide sequence ID" value="NZ_BAAAPM010000005.1"/>
</dbReference>
<accession>A0ABN2JIX9</accession>
<name>A0ABN2JIX9_9MICO</name>
<dbReference type="InterPro" id="IPR015797">
    <property type="entry name" value="NUDIX_hydrolase-like_dom_sf"/>
</dbReference>
<dbReference type="SUPFAM" id="SSF55811">
    <property type="entry name" value="Nudix"/>
    <property type="match status" value="1"/>
</dbReference>
<evidence type="ECO:0008006" key="4">
    <source>
        <dbReference type="Google" id="ProtNLM"/>
    </source>
</evidence>
<proteinExistence type="predicted"/>
<dbReference type="EMBL" id="BAAAPM010000005">
    <property type="protein sequence ID" value="GAA1728872.1"/>
    <property type="molecule type" value="Genomic_DNA"/>
</dbReference>